<dbReference type="AlphaFoldDB" id="A0AAD9JJW7"/>
<sequence length="327" mass="37620">MLGFKKQPVNHYMRTYYLQSEKIGGLSRYLFGDTNRYLCTGSLPRHVVFLNYARDLFRTYPASTRKFSFLFQGELSHDSTNLMQLADDDIVEFLKDMKSSGHLDNTVLIMMSDHGARFTSNLRTNAHRLTTPFDIHATFEDIVDYKAIMRAEVTQRGISLLTEIPEARTCKHAGIEPHWCACLTWNKIDVSDKMAIRAAGVLLATINALTEEQRSRCENLTLGKISLAVRYKPNESVMRFMKSKDSDGRIPDLSDQMDNDAMYQVTIVTKPNDGHYEGTLSYSQKEDKFRAKESDISRTNKYGSQPHCVMDRLPRLRKYCYCKEQIT</sequence>
<accession>A0AAD9JJW7</accession>
<dbReference type="PANTHER" id="PTHR10974">
    <property type="entry name" value="FI08016P-RELATED"/>
    <property type="match status" value="1"/>
</dbReference>
<keyword evidence="2" id="KW-1185">Reference proteome</keyword>
<reference evidence="1" key="1">
    <citation type="journal article" date="2023" name="Mol. Biol. Evol.">
        <title>Third-Generation Sequencing Reveals the Adaptive Role of the Epigenome in Three Deep-Sea Polychaetes.</title>
        <authorList>
            <person name="Perez M."/>
            <person name="Aroh O."/>
            <person name="Sun Y."/>
            <person name="Lan Y."/>
            <person name="Juniper S.K."/>
            <person name="Young C.R."/>
            <person name="Angers B."/>
            <person name="Qian P.Y."/>
        </authorList>
    </citation>
    <scope>NUCLEOTIDE SEQUENCE</scope>
    <source>
        <strain evidence="1">R07B-5</strain>
    </source>
</reference>
<dbReference type="PANTHER" id="PTHR10974:SF73">
    <property type="entry name" value="FI21235P1"/>
    <property type="match status" value="1"/>
</dbReference>
<organism evidence="1 2">
    <name type="scientific">Ridgeia piscesae</name>
    <name type="common">Tubeworm</name>
    <dbReference type="NCBI Taxonomy" id="27915"/>
    <lineage>
        <taxon>Eukaryota</taxon>
        <taxon>Metazoa</taxon>
        <taxon>Spiralia</taxon>
        <taxon>Lophotrochozoa</taxon>
        <taxon>Annelida</taxon>
        <taxon>Polychaeta</taxon>
        <taxon>Sedentaria</taxon>
        <taxon>Canalipalpata</taxon>
        <taxon>Sabellida</taxon>
        <taxon>Siboglinidae</taxon>
        <taxon>Ridgeia</taxon>
    </lineage>
</organism>
<dbReference type="Gene3D" id="3.40.720.10">
    <property type="entry name" value="Alkaline Phosphatase, subunit A"/>
    <property type="match status" value="1"/>
</dbReference>
<evidence type="ECO:0008006" key="3">
    <source>
        <dbReference type="Google" id="ProtNLM"/>
    </source>
</evidence>
<evidence type="ECO:0000313" key="1">
    <source>
        <dbReference type="EMBL" id="KAK2154548.1"/>
    </source>
</evidence>
<proteinExistence type="predicted"/>
<gene>
    <name evidence="1" type="ORF">NP493_2168g00004</name>
</gene>
<evidence type="ECO:0000313" key="2">
    <source>
        <dbReference type="Proteomes" id="UP001209878"/>
    </source>
</evidence>
<dbReference type="Proteomes" id="UP001209878">
    <property type="component" value="Unassembled WGS sequence"/>
</dbReference>
<dbReference type="InterPro" id="IPR004245">
    <property type="entry name" value="DUF229"/>
</dbReference>
<dbReference type="SUPFAM" id="SSF53649">
    <property type="entry name" value="Alkaline phosphatase-like"/>
    <property type="match status" value="1"/>
</dbReference>
<dbReference type="EMBL" id="JAODUO010002170">
    <property type="protein sequence ID" value="KAK2154548.1"/>
    <property type="molecule type" value="Genomic_DNA"/>
</dbReference>
<comment type="caution">
    <text evidence="1">The sequence shown here is derived from an EMBL/GenBank/DDBJ whole genome shotgun (WGS) entry which is preliminary data.</text>
</comment>
<dbReference type="Pfam" id="PF02995">
    <property type="entry name" value="DUF229"/>
    <property type="match status" value="1"/>
</dbReference>
<dbReference type="InterPro" id="IPR017850">
    <property type="entry name" value="Alkaline_phosphatase_core_sf"/>
</dbReference>
<name>A0AAD9JJW7_RIDPI</name>
<dbReference type="GO" id="GO:0005615">
    <property type="term" value="C:extracellular space"/>
    <property type="evidence" value="ECO:0007669"/>
    <property type="project" value="TreeGrafter"/>
</dbReference>
<protein>
    <recommendedName>
        <fullName evidence="3">DUF229 domain containing protein</fullName>
    </recommendedName>
</protein>